<evidence type="ECO:0000313" key="2">
    <source>
        <dbReference type="Proteomes" id="UP001500582"/>
    </source>
</evidence>
<keyword evidence="2" id="KW-1185">Reference proteome</keyword>
<name>A0ABP8G1G7_9SPHI</name>
<sequence>MVSIKNKTSAIKTEVNMNSLIIVTQAYTILFTRHANTNKIQQCKLLFNLDNALSYKRIIKPYT</sequence>
<evidence type="ECO:0000313" key="1">
    <source>
        <dbReference type="EMBL" id="GAA4315409.1"/>
    </source>
</evidence>
<comment type="caution">
    <text evidence="1">The sequence shown here is derived from an EMBL/GenBank/DDBJ whole genome shotgun (WGS) entry which is preliminary data.</text>
</comment>
<accession>A0ABP8G1G7</accession>
<protein>
    <submittedName>
        <fullName evidence="1">Uncharacterized protein</fullName>
    </submittedName>
</protein>
<organism evidence="1 2">
    <name type="scientific">Mucilaginibacter gynuensis</name>
    <dbReference type="NCBI Taxonomy" id="1302236"/>
    <lineage>
        <taxon>Bacteria</taxon>
        <taxon>Pseudomonadati</taxon>
        <taxon>Bacteroidota</taxon>
        <taxon>Sphingobacteriia</taxon>
        <taxon>Sphingobacteriales</taxon>
        <taxon>Sphingobacteriaceae</taxon>
        <taxon>Mucilaginibacter</taxon>
    </lineage>
</organism>
<dbReference type="Proteomes" id="UP001500582">
    <property type="component" value="Unassembled WGS sequence"/>
</dbReference>
<reference evidence="2" key="1">
    <citation type="journal article" date="2019" name="Int. J. Syst. Evol. Microbiol.">
        <title>The Global Catalogue of Microorganisms (GCM) 10K type strain sequencing project: providing services to taxonomists for standard genome sequencing and annotation.</title>
        <authorList>
            <consortium name="The Broad Institute Genomics Platform"/>
            <consortium name="The Broad Institute Genome Sequencing Center for Infectious Disease"/>
            <person name="Wu L."/>
            <person name="Ma J."/>
        </authorList>
    </citation>
    <scope>NUCLEOTIDE SEQUENCE [LARGE SCALE GENOMIC DNA]</scope>
    <source>
        <strain evidence="2">JCM 17705</strain>
    </source>
</reference>
<dbReference type="EMBL" id="BAABFT010000002">
    <property type="protein sequence ID" value="GAA4315409.1"/>
    <property type="molecule type" value="Genomic_DNA"/>
</dbReference>
<gene>
    <name evidence="1" type="ORF">GCM10023149_12010</name>
</gene>
<proteinExistence type="predicted"/>